<dbReference type="GO" id="GO:0016747">
    <property type="term" value="F:acyltransferase activity, transferring groups other than amino-acyl groups"/>
    <property type="evidence" value="ECO:0007669"/>
    <property type="project" value="InterPro"/>
</dbReference>
<dbReference type="RefSeq" id="WP_041898658.1">
    <property type="nucleotide sequence ID" value="NZ_CP010086.2"/>
</dbReference>
<dbReference type="Proteomes" id="UP000031866">
    <property type="component" value="Chromosome"/>
</dbReference>
<proteinExistence type="predicted"/>
<reference evidence="3" key="1">
    <citation type="submission" date="2014-12" db="EMBL/GenBank/DDBJ databases">
        <title>Genome sequence of Clostridium beijerinckii strain 59B.</title>
        <authorList>
            <person name="Little G.T."/>
            <person name="Minton N.P."/>
        </authorList>
    </citation>
    <scope>NUCLEOTIDE SEQUENCE [LARGE SCALE GENOMIC DNA]</scope>
    <source>
        <strain evidence="3">59B</strain>
    </source>
</reference>
<dbReference type="AlphaFoldDB" id="A0A0B5QEP9"/>
<dbReference type="EMBL" id="CP010086">
    <property type="protein sequence ID" value="AJH00725.1"/>
    <property type="molecule type" value="Genomic_DNA"/>
</dbReference>
<dbReference type="Pfam" id="PF00583">
    <property type="entry name" value="Acetyltransf_1"/>
    <property type="match status" value="1"/>
</dbReference>
<dbReference type="PROSITE" id="PS51186">
    <property type="entry name" value="GNAT"/>
    <property type="match status" value="1"/>
</dbReference>
<evidence type="ECO:0000313" key="3">
    <source>
        <dbReference type="Proteomes" id="UP000031866"/>
    </source>
</evidence>
<dbReference type="InterPro" id="IPR016181">
    <property type="entry name" value="Acyl_CoA_acyltransferase"/>
</dbReference>
<organism evidence="2 3">
    <name type="scientific">Clostridium beijerinckii</name>
    <name type="common">Clostridium MP</name>
    <dbReference type="NCBI Taxonomy" id="1520"/>
    <lineage>
        <taxon>Bacteria</taxon>
        <taxon>Bacillati</taxon>
        <taxon>Bacillota</taxon>
        <taxon>Clostridia</taxon>
        <taxon>Eubacteriales</taxon>
        <taxon>Clostridiaceae</taxon>
        <taxon>Clostridium</taxon>
    </lineage>
</organism>
<gene>
    <name evidence="2" type="ORF">LF65_04183</name>
</gene>
<evidence type="ECO:0000259" key="1">
    <source>
        <dbReference type="PROSITE" id="PS51186"/>
    </source>
</evidence>
<dbReference type="OrthoDB" id="7163760at2"/>
<dbReference type="Gene3D" id="3.40.630.30">
    <property type="match status" value="1"/>
</dbReference>
<protein>
    <recommendedName>
        <fullName evidence="1">N-acetyltransferase domain-containing protein</fullName>
    </recommendedName>
</protein>
<dbReference type="STRING" id="1520.LF65_04183"/>
<name>A0A0B5QEP9_CLOBE</name>
<evidence type="ECO:0000313" key="2">
    <source>
        <dbReference type="EMBL" id="AJH00725.1"/>
    </source>
</evidence>
<feature type="domain" description="N-acetyltransferase" evidence="1">
    <location>
        <begin position="20"/>
        <end position="156"/>
    </location>
</feature>
<dbReference type="InterPro" id="IPR000182">
    <property type="entry name" value="GNAT_dom"/>
</dbReference>
<dbReference type="KEGG" id="cbei:LF65_04183"/>
<dbReference type="SUPFAM" id="SSF55729">
    <property type="entry name" value="Acyl-CoA N-acyltransferases (Nat)"/>
    <property type="match status" value="1"/>
</dbReference>
<accession>A0A0B5QEP9</accession>
<sequence length="156" mass="17333">MSERIGMICKLAPQELKGIYTFDKIDSDDIDGLSVSMLDAFKDTVDFNGETIEELHKEICSIVESTFGTFIPDASFQIKQNGEIAAVILISLFKGKPFVSELFTVKKYLKQGMASNLLKNSINVLGNLGYDDLILYVHPENAAAVNLYKKIGFIEL</sequence>